<dbReference type="CDD" id="cd05471">
    <property type="entry name" value="pepsin_like"/>
    <property type="match status" value="1"/>
</dbReference>
<keyword evidence="4" id="KW-1185">Reference proteome</keyword>
<evidence type="ECO:0000313" key="3">
    <source>
        <dbReference type="EMBL" id="KAF5340418.1"/>
    </source>
</evidence>
<evidence type="ECO:0000259" key="2">
    <source>
        <dbReference type="PROSITE" id="PS51767"/>
    </source>
</evidence>
<dbReference type="InterPro" id="IPR021109">
    <property type="entry name" value="Peptidase_aspartic_dom_sf"/>
</dbReference>
<comment type="caution">
    <text evidence="3">The sequence shown here is derived from an EMBL/GenBank/DDBJ whole genome shotgun (WGS) entry which is preliminary data.</text>
</comment>
<sequence length="400" mass="43049">MRNLPSLYPLCRLYRDVPKAPHFAFVLLVGLTAATPLEQQKGRSSIPLRKRASFIKPDGTIDIDQAIAQNVATINKYRQNMINLQRNTGSLPQGWEIGPIAVLPSDVKARLSKRQEPLTEENGGSLWAAGSSDLWVPSSSCTDSNCVSKNMYNASQSSTSAIQPGTFSLEYEDNSAVSGPIYKDTVTIADILSVTSLSSNFGGNRDGILGMAFISISNMSANPFFVTAGIQGAFQTNEFAFYLASSGSELDLGGVNPARYSGSIEFHDINPSTGLWLISGGSISRGGLWSHRALTPSLILGLLLRLDLRRSLTSSTQIFRVPPMTQKQDIIRSLALGGKSFAIQNFSIGSTDGGSTCVGALSRTNPNFPANVWLLGDSFMRNVYTVFSLDRNAVGFANLA</sequence>
<evidence type="ECO:0000313" key="4">
    <source>
        <dbReference type="Proteomes" id="UP000518752"/>
    </source>
</evidence>
<dbReference type="PROSITE" id="PS51767">
    <property type="entry name" value="PEPTIDASE_A1"/>
    <property type="match status" value="1"/>
</dbReference>
<dbReference type="SUPFAM" id="SSF50630">
    <property type="entry name" value="Acid proteases"/>
    <property type="match status" value="1"/>
</dbReference>
<organism evidence="3 4">
    <name type="scientific">Collybiopsis confluens</name>
    <dbReference type="NCBI Taxonomy" id="2823264"/>
    <lineage>
        <taxon>Eukaryota</taxon>
        <taxon>Fungi</taxon>
        <taxon>Dikarya</taxon>
        <taxon>Basidiomycota</taxon>
        <taxon>Agaricomycotina</taxon>
        <taxon>Agaricomycetes</taxon>
        <taxon>Agaricomycetidae</taxon>
        <taxon>Agaricales</taxon>
        <taxon>Marasmiineae</taxon>
        <taxon>Omphalotaceae</taxon>
        <taxon>Collybiopsis</taxon>
    </lineage>
</organism>
<feature type="domain" description="Peptidase A1" evidence="2">
    <location>
        <begin position="110"/>
        <end position="397"/>
    </location>
</feature>
<dbReference type="Gene3D" id="2.40.70.10">
    <property type="entry name" value="Acid Proteases"/>
    <property type="match status" value="3"/>
</dbReference>
<accession>A0A8H5CGM8</accession>
<dbReference type="PANTHER" id="PTHR47966:SF51">
    <property type="entry name" value="BETA-SITE APP-CLEAVING ENZYME, ISOFORM A-RELATED"/>
    <property type="match status" value="1"/>
</dbReference>
<dbReference type="Pfam" id="PF00026">
    <property type="entry name" value="Asp"/>
    <property type="match status" value="2"/>
</dbReference>
<gene>
    <name evidence="3" type="ORF">D9757_014758</name>
</gene>
<dbReference type="Proteomes" id="UP000518752">
    <property type="component" value="Unassembled WGS sequence"/>
</dbReference>
<dbReference type="InterPro" id="IPR033121">
    <property type="entry name" value="PEPTIDASE_A1"/>
</dbReference>
<dbReference type="EMBL" id="JAACJN010000532">
    <property type="protein sequence ID" value="KAF5340418.1"/>
    <property type="molecule type" value="Genomic_DNA"/>
</dbReference>
<protein>
    <recommendedName>
        <fullName evidence="2">Peptidase A1 domain-containing protein</fullName>
    </recommendedName>
</protein>
<dbReference type="AlphaFoldDB" id="A0A8H5CGM8"/>
<evidence type="ECO:0000256" key="1">
    <source>
        <dbReference type="ARBA" id="ARBA00007447"/>
    </source>
</evidence>
<dbReference type="InterPro" id="IPR001461">
    <property type="entry name" value="Aspartic_peptidase_A1"/>
</dbReference>
<comment type="similarity">
    <text evidence="1">Belongs to the peptidase A1 family.</text>
</comment>
<dbReference type="GO" id="GO:0006508">
    <property type="term" value="P:proteolysis"/>
    <property type="evidence" value="ECO:0007669"/>
    <property type="project" value="InterPro"/>
</dbReference>
<name>A0A8H5CGM8_9AGAR</name>
<dbReference type="OrthoDB" id="15189at2759"/>
<reference evidence="3 4" key="1">
    <citation type="journal article" date="2020" name="ISME J.">
        <title>Uncovering the hidden diversity of litter-decomposition mechanisms in mushroom-forming fungi.</title>
        <authorList>
            <person name="Floudas D."/>
            <person name="Bentzer J."/>
            <person name="Ahren D."/>
            <person name="Johansson T."/>
            <person name="Persson P."/>
            <person name="Tunlid A."/>
        </authorList>
    </citation>
    <scope>NUCLEOTIDE SEQUENCE [LARGE SCALE GENOMIC DNA]</scope>
    <source>
        <strain evidence="3 4">CBS 406.79</strain>
    </source>
</reference>
<dbReference type="PRINTS" id="PR00792">
    <property type="entry name" value="PEPSIN"/>
</dbReference>
<proteinExistence type="inferred from homology"/>
<dbReference type="GO" id="GO:0004190">
    <property type="term" value="F:aspartic-type endopeptidase activity"/>
    <property type="evidence" value="ECO:0007669"/>
    <property type="project" value="InterPro"/>
</dbReference>
<dbReference type="PANTHER" id="PTHR47966">
    <property type="entry name" value="BETA-SITE APP-CLEAVING ENZYME, ISOFORM A-RELATED"/>
    <property type="match status" value="1"/>
</dbReference>
<dbReference type="InterPro" id="IPR034164">
    <property type="entry name" value="Pepsin-like_dom"/>
</dbReference>